<dbReference type="AlphaFoldDB" id="A0A8H7R8D9"/>
<gene>
    <name evidence="1" type="ORF">INT47_005950</name>
</gene>
<name>A0A8H7R8D9_9FUNG</name>
<proteinExistence type="predicted"/>
<dbReference type="EMBL" id="JAEPRD010000036">
    <property type="protein sequence ID" value="KAG2205575.1"/>
    <property type="molecule type" value="Genomic_DNA"/>
</dbReference>
<accession>A0A8H7R8D9</accession>
<evidence type="ECO:0000313" key="1">
    <source>
        <dbReference type="EMBL" id="KAG2205575.1"/>
    </source>
</evidence>
<keyword evidence="2" id="KW-1185">Reference proteome</keyword>
<comment type="caution">
    <text evidence="1">The sequence shown here is derived from an EMBL/GenBank/DDBJ whole genome shotgun (WGS) entry which is preliminary data.</text>
</comment>
<dbReference type="OrthoDB" id="2286670at2759"/>
<evidence type="ECO:0000313" key="2">
    <source>
        <dbReference type="Proteomes" id="UP000603453"/>
    </source>
</evidence>
<organism evidence="1 2">
    <name type="scientific">Mucor saturninus</name>
    <dbReference type="NCBI Taxonomy" id="64648"/>
    <lineage>
        <taxon>Eukaryota</taxon>
        <taxon>Fungi</taxon>
        <taxon>Fungi incertae sedis</taxon>
        <taxon>Mucoromycota</taxon>
        <taxon>Mucoromycotina</taxon>
        <taxon>Mucoromycetes</taxon>
        <taxon>Mucorales</taxon>
        <taxon>Mucorineae</taxon>
        <taxon>Mucoraceae</taxon>
        <taxon>Mucor</taxon>
    </lineage>
</organism>
<sequence length="79" mass="8910">MVLSIHFSKFFKNTFSHKKEEESTKSTASSIHTIYEVSPSYTRDPMRCGNHPDVVGQYYDPMGGRFTLHQGHDATNTGA</sequence>
<protein>
    <submittedName>
        <fullName evidence="1">Uncharacterized protein</fullName>
    </submittedName>
</protein>
<reference evidence="1" key="1">
    <citation type="submission" date="2020-12" db="EMBL/GenBank/DDBJ databases">
        <title>Metabolic potential, ecology and presence of endohyphal bacteria is reflected in genomic diversity of Mucoromycotina.</title>
        <authorList>
            <person name="Muszewska A."/>
            <person name="Okrasinska A."/>
            <person name="Steczkiewicz K."/>
            <person name="Drgas O."/>
            <person name="Orlowska M."/>
            <person name="Perlinska-Lenart U."/>
            <person name="Aleksandrzak-Piekarczyk T."/>
            <person name="Szatraj K."/>
            <person name="Zielenkiewicz U."/>
            <person name="Pilsyk S."/>
            <person name="Malc E."/>
            <person name="Mieczkowski P."/>
            <person name="Kruszewska J.S."/>
            <person name="Biernat P."/>
            <person name="Pawlowska J."/>
        </authorList>
    </citation>
    <scope>NUCLEOTIDE SEQUENCE</scope>
    <source>
        <strain evidence="1">WA0000017839</strain>
    </source>
</reference>
<dbReference type="Proteomes" id="UP000603453">
    <property type="component" value="Unassembled WGS sequence"/>
</dbReference>